<dbReference type="SUPFAM" id="SSF53474">
    <property type="entry name" value="alpha/beta-Hydrolases"/>
    <property type="match status" value="1"/>
</dbReference>
<organism evidence="5 6">
    <name type="scientific">Paenibacillus amylolyticus</name>
    <dbReference type="NCBI Taxonomy" id="1451"/>
    <lineage>
        <taxon>Bacteria</taxon>
        <taxon>Bacillati</taxon>
        <taxon>Bacillota</taxon>
        <taxon>Bacilli</taxon>
        <taxon>Bacillales</taxon>
        <taxon>Paenibacillaceae</taxon>
        <taxon>Paenibacillus</taxon>
    </lineage>
</organism>
<dbReference type="EMBL" id="RIAS01000016">
    <property type="protein sequence ID" value="KAA8786741.1"/>
    <property type="molecule type" value="Genomic_DNA"/>
</dbReference>
<name>A0A5M9WYQ4_PAEAM</name>
<dbReference type="PANTHER" id="PTHR48182">
    <property type="entry name" value="PROTEIN SERAC1"/>
    <property type="match status" value="1"/>
</dbReference>
<evidence type="ECO:0000313" key="6">
    <source>
        <dbReference type="Proteomes" id="UP000323664"/>
    </source>
</evidence>
<protein>
    <submittedName>
        <fullName evidence="5">Uncharacterized protein</fullName>
    </submittedName>
</protein>
<keyword evidence="3" id="KW-0256">Endoplasmic reticulum</keyword>
<dbReference type="Gene3D" id="3.40.50.1820">
    <property type="entry name" value="alpha/beta hydrolase"/>
    <property type="match status" value="1"/>
</dbReference>
<dbReference type="Proteomes" id="UP000323664">
    <property type="component" value="Unassembled WGS sequence"/>
</dbReference>
<accession>A0A5M9WYQ4</accession>
<dbReference type="InterPro" id="IPR016024">
    <property type="entry name" value="ARM-type_fold"/>
</dbReference>
<evidence type="ECO:0000256" key="3">
    <source>
        <dbReference type="ARBA" id="ARBA00022824"/>
    </source>
</evidence>
<comment type="subcellular location">
    <subcellularLocation>
        <location evidence="1">Endoplasmic reticulum</location>
    </subcellularLocation>
    <subcellularLocation>
        <location evidence="2">Membrane</location>
    </subcellularLocation>
</comment>
<reference evidence="5 6" key="1">
    <citation type="journal article" date="2019" name="J. Ind. Microbiol. Biotechnol.">
        <title>Paenibacillus amylolyticus 27C64 has a diverse set of carbohydrate-active enzymes and complete pectin deconstruction system.</title>
        <authorList>
            <person name="Keggi C."/>
            <person name="Doran-Peterson J."/>
        </authorList>
    </citation>
    <scope>NUCLEOTIDE SEQUENCE [LARGE SCALE GENOMIC DNA]</scope>
    <source>
        <strain evidence="5 6">27C64</strain>
    </source>
</reference>
<dbReference type="InterPro" id="IPR029058">
    <property type="entry name" value="AB_hydrolase_fold"/>
</dbReference>
<evidence type="ECO:0000256" key="2">
    <source>
        <dbReference type="ARBA" id="ARBA00004370"/>
    </source>
</evidence>
<dbReference type="SUPFAM" id="SSF48371">
    <property type="entry name" value="ARM repeat"/>
    <property type="match status" value="1"/>
</dbReference>
<evidence type="ECO:0000256" key="1">
    <source>
        <dbReference type="ARBA" id="ARBA00004240"/>
    </source>
</evidence>
<dbReference type="Gene3D" id="3.40.50.300">
    <property type="entry name" value="P-loop containing nucleotide triphosphate hydrolases"/>
    <property type="match status" value="1"/>
</dbReference>
<sequence>MFSLTRLHPIHNCENLTRKADVIFIHGLGGDAYGTWQQDNTPETFWPDWIGEEITDVGVWSLGYAASPSKWLRIINWISKSNRDLGYAMSLPDRARQVLDLFVQHSIGQRPIMFICHSLGGLLVKQILRMSKDASEGSMERSVFFNTRAILFLATPHNGADVATLLAGLRVAFPTLAIEDLRAHGAHLRDLFEWYRDHASVGIQTHTYFESRRIKGVLTVDPTSAHPGVGLRPVPLDEDHISISKPRDRNAQVYIATMTMLRNHVLNTAIVGNNNTDIESLTKLTRVMKSDLNELSKLRVGQSEIKIIRQCAQELRHQVEDRSFVLVGEPGSGKSGVLHHLVSTLLEEGRDTVYIAVDRIDAETLSQLREQLGLQHDLNESLEKWKGNSPAFLIIDALDAARSDRTAQMLSSLLARIVRAKGRWRVVASIRKFDLRHNRELRNIFYGKPPLEKYRDPEFTGVCHVKIPEFSKEELLEVAARSYELRAIVDSDNTKLQQLLRNPFNLRLITELLGEGVSVLELTPIRTQLELLDRYWEERIVQPNDGLRDAREDVLRRAVSQMVESRTFRAPRIKVAKPGTGRALDQILSENVLVEWQPSPTKRPDVTNLMFAHHVLLDYAIERLILRNEVQLTQLLADDPELVMVIRPSLDMHFQHIWYLDDSRSFFWNIVLQVMENNSIPEVGKLIGPAIVAEISTEFSDFIPILHGIEETRQTTNAEKVIQHVIGALIAMEPSCRFHRLVGHTAGPWAELVEVLSQHLSSTLAYIVRMLLTQLCDHKNGLTVEQNLSIGVASRNLLEFAWSQNQRNEWIITDAIRCVSQTYGSNCDASHVLLRRALQKDHLVKHGYRELQCLASEARNVMIYDPSFIRDLYIAAFGYEEKSEDPTPIGGSKILSLISNRRQDYNHGLYQLGELFEDFINQAPFEAIEALISVIEHYVINKHTSQPENFNEKTFFVNDMESVICTDYSSIWNADNHLRHDGPLEMLDVFQTYFTNLGMDQGQTQLRHQLLNIIATHNRMAALWRRLLICGTDAPTYLGQEIRSLCWSLPILNCIDTSHLAGDFIREIYSYLSFKEKEKVEHAILSIPTIVGTKLEERAQEVRDRLLGCLPSHKVCTPEAQQRICELNASGGPPDNVPPFSLGAFEITEYSEREYLADEGVPVDNLANSSLQKLEQPVALFIKKYQKTQPSLVAIKDLLPDLSMLHYALLTAEAGGAHPKQIDYAWGYLAEACACATLCAEITCDNDPGAFLLSVLLEASQHQEPESNPEYDKQFDETPSWGKPAARIDAAIGLIELARFPSAINPIFLTVLERLVNDPVPSVRFQVVVRLHRLYKTANPVMWNFIDRITEEETSRGVLHGLVNVLSRLASRYPDRIIKLTRHIYERTTPGTRLREACLDIFKGLFLYKSHTIAMEMIQFIVRNPLTHSNECQHFVVGLRDILNIGLVETTKQGDDVSVRMRAWAALLQVVEVAKEQWRSLERLAKEQGKWLSEQEQQASGIAQIVDTVCMEIYFSSGAHSTKRIEDVSDKILLSADSQRTFYTEAEKVLDVLADFPIATVTHHLLETMSNLVPVDPIGVFIRIGRTVIAGQDGGYQFESMAADLVVELVERYLAEYRWIFRDNKDCRNILLELLDIFVKVGWPSARRLTYRMDEIFR</sequence>
<evidence type="ECO:0000256" key="4">
    <source>
        <dbReference type="ARBA" id="ARBA00023136"/>
    </source>
</evidence>
<dbReference type="GO" id="GO:0016020">
    <property type="term" value="C:membrane"/>
    <property type="evidence" value="ECO:0007669"/>
    <property type="project" value="UniProtKB-SubCell"/>
</dbReference>
<proteinExistence type="predicted"/>
<dbReference type="InterPro" id="IPR052374">
    <property type="entry name" value="SERAC1"/>
</dbReference>
<keyword evidence="4" id="KW-0472">Membrane</keyword>
<gene>
    <name evidence="5" type="ORF">EC604_23215</name>
</gene>
<dbReference type="InterPro" id="IPR027417">
    <property type="entry name" value="P-loop_NTPase"/>
</dbReference>
<dbReference type="SUPFAM" id="SSF52540">
    <property type="entry name" value="P-loop containing nucleoside triphosphate hydrolases"/>
    <property type="match status" value="1"/>
</dbReference>
<dbReference type="PANTHER" id="PTHR48182:SF2">
    <property type="entry name" value="PROTEIN SERAC1"/>
    <property type="match status" value="1"/>
</dbReference>
<dbReference type="RefSeq" id="WP_123066433.1">
    <property type="nucleotide sequence ID" value="NZ_RIAS01000016.1"/>
</dbReference>
<evidence type="ECO:0000313" key="5">
    <source>
        <dbReference type="EMBL" id="KAA8786741.1"/>
    </source>
</evidence>
<dbReference type="OrthoDB" id="503948at2"/>
<comment type="caution">
    <text evidence="5">The sequence shown here is derived from an EMBL/GenBank/DDBJ whole genome shotgun (WGS) entry which is preliminary data.</text>
</comment>